<dbReference type="PANTHER" id="PTHR30535:SF34">
    <property type="entry name" value="MOLYBDATE-BINDING PROTEIN MOLA"/>
    <property type="match status" value="1"/>
</dbReference>
<dbReference type="HOGENOM" id="CLU_038034_2_5_9"/>
<dbReference type="OrthoDB" id="9816357at2"/>
<dbReference type="Proteomes" id="UP000030635">
    <property type="component" value="Chromosome"/>
</dbReference>
<dbReference type="InterPro" id="IPR002491">
    <property type="entry name" value="ABC_transptr_periplasmic_BD"/>
</dbReference>
<name>A0A0A7FU89_9CLOT</name>
<dbReference type="InterPro" id="IPR054828">
    <property type="entry name" value="Vit_B12_bind_prot"/>
</dbReference>
<dbReference type="RefSeq" id="WP_039315988.1">
    <property type="nucleotide sequence ID" value="NZ_CP006905.1"/>
</dbReference>
<keyword evidence="5" id="KW-1185">Reference proteome</keyword>
<proteinExistence type="inferred from homology"/>
<dbReference type="InterPro" id="IPR050902">
    <property type="entry name" value="ABC_Transporter_SBP"/>
</dbReference>
<dbReference type="KEGG" id="cbv:U729_2766"/>
<dbReference type="CDD" id="cd01143">
    <property type="entry name" value="YvrC"/>
    <property type="match status" value="1"/>
</dbReference>
<dbReference type="PROSITE" id="PS50983">
    <property type="entry name" value="FE_B12_PBP"/>
    <property type="match status" value="1"/>
</dbReference>
<reference evidence="4 5" key="1">
    <citation type="journal article" date="2015" name="Infect. Genet. Evol.">
        <title>Genomic sequences of six botulinum neurotoxin-producing strains representing three clostridial species illustrate the mobility and diversity of botulinum neurotoxin genes.</title>
        <authorList>
            <person name="Smith T.J."/>
            <person name="Hill K.K."/>
            <person name="Xie G."/>
            <person name="Foley B.T."/>
            <person name="Williamson C.H."/>
            <person name="Foster J.T."/>
            <person name="Johnson S.L."/>
            <person name="Chertkov O."/>
            <person name="Teshima H."/>
            <person name="Gibbons H.S."/>
            <person name="Johnsky L.A."/>
            <person name="Karavis M.A."/>
            <person name="Smith L.A."/>
        </authorList>
    </citation>
    <scope>NUCLEOTIDE SEQUENCE [LARGE SCALE GENOMIC DNA]</scope>
    <source>
        <strain evidence="4">Sullivan</strain>
    </source>
</reference>
<dbReference type="Pfam" id="PF01497">
    <property type="entry name" value="Peripla_BP_2"/>
    <property type="match status" value="1"/>
</dbReference>
<evidence type="ECO:0000256" key="1">
    <source>
        <dbReference type="ARBA" id="ARBA00008814"/>
    </source>
</evidence>
<dbReference type="NCBIfam" id="NF038402">
    <property type="entry name" value="TroA_like"/>
    <property type="match status" value="1"/>
</dbReference>
<dbReference type="PROSITE" id="PS51257">
    <property type="entry name" value="PROKAR_LIPOPROTEIN"/>
    <property type="match status" value="1"/>
</dbReference>
<keyword evidence="2" id="KW-0732">Signal</keyword>
<dbReference type="STRING" id="1561.NPD11_261"/>
<dbReference type="eggNOG" id="COG0614">
    <property type="taxonomic scope" value="Bacteria"/>
</dbReference>
<evidence type="ECO:0000256" key="2">
    <source>
        <dbReference type="ARBA" id="ARBA00022729"/>
    </source>
</evidence>
<protein>
    <submittedName>
        <fullName evidence="4">Periplasmic binding family protein</fullName>
    </submittedName>
</protein>
<gene>
    <name evidence="4" type="ORF">U729_2766</name>
</gene>
<sequence length="307" mass="34325">MKKFKVTKIMLLFISLIFTLGLFVGCSDSKQNVKDRSGNEFIMPKNLNRIISTAPTNTEILVGLGLGDKIVATDEYSKDVKGVKNDIARISIEKPDPETIISLKPDLVVASEQNIQGGEDQFKSIKDMGIPVVYIPSSKSFEEIYKDIEFLGKVTGTENKANEMVSGMKSEVEKIKDIGDRIKDKKSVYFEIGPAPTLYSFGSDTFLNDMIEIVGAKNIFAKQKGWIQPSEEAVVDKNPDVILTNVNYVKDPIKEIKSRKGWSKINAVKDNRVYSVDTNTSSRASQFSIEALKEIAKEIYPDEYKNQ</sequence>
<dbReference type="AlphaFoldDB" id="A0A0A7FU89"/>
<dbReference type="Gene3D" id="3.40.50.1980">
    <property type="entry name" value="Nitrogenase molybdenum iron protein domain"/>
    <property type="match status" value="2"/>
</dbReference>
<feature type="domain" description="Fe/B12 periplasmic-binding" evidence="3">
    <location>
        <begin position="49"/>
        <end position="303"/>
    </location>
</feature>
<evidence type="ECO:0000313" key="4">
    <source>
        <dbReference type="EMBL" id="AIY83172.1"/>
    </source>
</evidence>
<dbReference type="SUPFAM" id="SSF53807">
    <property type="entry name" value="Helical backbone' metal receptor"/>
    <property type="match status" value="1"/>
</dbReference>
<organism evidence="4 5">
    <name type="scientific">Clostridium baratii str. Sullivan</name>
    <dbReference type="NCBI Taxonomy" id="1415775"/>
    <lineage>
        <taxon>Bacteria</taxon>
        <taxon>Bacillati</taxon>
        <taxon>Bacillota</taxon>
        <taxon>Clostridia</taxon>
        <taxon>Eubacteriales</taxon>
        <taxon>Clostridiaceae</taxon>
        <taxon>Clostridium</taxon>
    </lineage>
</organism>
<dbReference type="GeneID" id="60853231"/>
<evidence type="ECO:0000313" key="5">
    <source>
        <dbReference type="Proteomes" id="UP000030635"/>
    </source>
</evidence>
<dbReference type="EMBL" id="CP006905">
    <property type="protein sequence ID" value="AIY83172.1"/>
    <property type="molecule type" value="Genomic_DNA"/>
</dbReference>
<accession>A0A0A7FU89</accession>
<comment type="similarity">
    <text evidence="1">Belongs to the bacterial solute-binding protein 8 family.</text>
</comment>
<evidence type="ECO:0000259" key="3">
    <source>
        <dbReference type="PROSITE" id="PS50983"/>
    </source>
</evidence>
<dbReference type="PANTHER" id="PTHR30535">
    <property type="entry name" value="VITAMIN B12-BINDING PROTEIN"/>
    <property type="match status" value="1"/>
</dbReference>
<dbReference type="GO" id="GO:0071281">
    <property type="term" value="P:cellular response to iron ion"/>
    <property type="evidence" value="ECO:0007669"/>
    <property type="project" value="TreeGrafter"/>
</dbReference>